<comment type="caution">
    <text evidence="2">The sequence shown here is derived from an EMBL/GenBank/DDBJ whole genome shotgun (WGS) entry which is preliminary data.</text>
</comment>
<evidence type="ECO:0000313" key="3">
    <source>
        <dbReference type="Proteomes" id="UP001408356"/>
    </source>
</evidence>
<keyword evidence="1" id="KW-0812">Transmembrane</keyword>
<dbReference type="Proteomes" id="UP001408356">
    <property type="component" value="Unassembled WGS sequence"/>
</dbReference>
<keyword evidence="1" id="KW-1133">Transmembrane helix</keyword>
<evidence type="ECO:0000256" key="1">
    <source>
        <dbReference type="SAM" id="Phobius"/>
    </source>
</evidence>
<feature type="transmembrane region" description="Helical" evidence="1">
    <location>
        <begin position="70"/>
        <end position="89"/>
    </location>
</feature>
<protein>
    <submittedName>
        <fullName evidence="2">Heterokaryon incompatibility domain-containing protein</fullName>
    </submittedName>
</protein>
<accession>A0ABR2VD86</accession>
<name>A0ABR2VD86_9PEZI</name>
<reference evidence="2 3" key="1">
    <citation type="journal article" date="2024" name="J. Plant Pathol.">
        <title>Sequence and assembly of the genome of Seiridium unicorne, isolate CBS 538.82, causal agent of cypress canker disease.</title>
        <authorList>
            <person name="Scali E."/>
            <person name="Rocca G.D."/>
            <person name="Danti R."/>
            <person name="Garbelotto M."/>
            <person name="Barberini S."/>
            <person name="Baroncelli R."/>
            <person name="Emiliani G."/>
        </authorList>
    </citation>
    <scope>NUCLEOTIDE SEQUENCE [LARGE SCALE GENOMIC DNA]</scope>
    <source>
        <strain evidence="2 3">BM-138-508</strain>
    </source>
</reference>
<keyword evidence="3" id="KW-1185">Reference proteome</keyword>
<dbReference type="PANTHER" id="PTHR39596">
    <property type="match status" value="1"/>
</dbReference>
<keyword evidence="1" id="KW-0472">Membrane</keyword>
<sequence length="915" mass="105478">MEQVAKYHGDRIGEIQALCQGDLSDKSRKIEAPKDPDSFYKFPHEHGWVWDPDDYTLRLLDDRNAQTSDYPFAVFFQAWIFFGLIFTIVQEDGNPILGYSDLIHNNRLSTKKLHQALRKWSSWEQNEKNRKGLRFRMVQVTYILDLARQVVRKNCAYIDGEVGYDNRGPLGLDGHGTPAITDDHALILMCLGETLAEVTSRIIDDNHIRMSGWNDVDDQEGWGPPRYVVDRMNREWCPFTTRLLRGQMRSSAIMLVGAYYAYKDSIRREGHAENKCCAERCNVSSMNANRDYVNKHVQCATNDECGASGPDKQRIIEILEGQKIPIVKFRQDYTSTTAGPVELDATSYDPKVHHELVTISHVWSDGWGNENVNQLNNCQLRFIQRQVKRISRRWDTHFWMDTLVVPVGDTSIREAEAFNTIKKRAIRQIFEVFDASKYTIIIDNGLFDMNPGDKPAEIAMKVLASVWMRRLWTLQEAYLSRELHFTFKEGEITGNPNISLEEIERMDDTRRNDTNEPASGLTKMVRDQLSQITLGRERNYRNFDKNLNSDGHGSGESFTKKDARNVVTNVWRAVRWRTTGKEEHEVLALATLLNLEYEDTDIANAGLESPDERKNEDNIEGIEKLVKTFWKLLHKKYQGAIPSGIIFLPGVKVNIPGYGWAPRTLLSAHEVDYPDPMNFWNAPTLLESSKGLRVNYPGFILHTDSHVTRSGILGTAVGSDVKGKEIKFSFPVDRRLRAFYSFKRADAQETCGEITRLENSRNQLAIILSRQPNELPREIALLVEIVKESKNRDEDSDPDTVDYCIRIIHRIYIWRERDPDHEFNDLKTGRFGPSQTPSYCLAEMLGPNQRWWIDGYHRPRRSKSISKTSRPSAPLKKREVTRAMTMTDRALSYLGFYNAQDSQETKRQSKGTWHY</sequence>
<dbReference type="PANTHER" id="PTHR39596:SF2">
    <property type="entry name" value="HET DOMAIN PROTEIN (AFU_ORTHOLOGUE AFUA_1G17550)-RELATED"/>
    <property type="match status" value="1"/>
</dbReference>
<evidence type="ECO:0000313" key="2">
    <source>
        <dbReference type="EMBL" id="KAK9424879.1"/>
    </source>
</evidence>
<proteinExistence type="predicted"/>
<dbReference type="EMBL" id="JARVKF010000029">
    <property type="protein sequence ID" value="KAK9424879.1"/>
    <property type="molecule type" value="Genomic_DNA"/>
</dbReference>
<gene>
    <name evidence="2" type="ORF">SUNI508_13401</name>
</gene>
<organism evidence="2 3">
    <name type="scientific">Seiridium unicorne</name>
    <dbReference type="NCBI Taxonomy" id="138068"/>
    <lineage>
        <taxon>Eukaryota</taxon>
        <taxon>Fungi</taxon>
        <taxon>Dikarya</taxon>
        <taxon>Ascomycota</taxon>
        <taxon>Pezizomycotina</taxon>
        <taxon>Sordariomycetes</taxon>
        <taxon>Xylariomycetidae</taxon>
        <taxon>Amphisphaeriales</taxon>
        <taxon>Sporocadaceae</taxon>
        <taxon>Seiridium</taxon>
    </lineage>
</organism>